<dbReference type="AlphaFoldDB" id="A0A845MAQ0"/>
<dbReference type="GO" id="GO:0006109">
    <property type="term" value="P:regulation of carbohydrate metabolic process"/>
    <property type="evidence" value="ECO:0007669"/>
    <property type="project" value="InterPro"/>
</dbReference>
<dbReference type="InterPro" id="IPR011104">
    <property type="entry name" value="Hpr_kin/Pase_C"/>
</dbReference>
<dbReference type="Gene3D" id="3.40.50.300">
    <property type="entry name" value="P-loop containing nucleotide triphosphate hydrolases"/>
    <property type="match status" value="1"/>
</dbReference>
<dbReference type="InterPro" id="IPR027417">
    <property type="entry name" value="P-loop_NTPase"/>
</dbReference>
<dbReference type="SUPFAM" id="SSF53795">
    <property type="entry name" value="PEP carboxykinase-like"/>
    <property type="match status" value="1"/>
</dbReference>
<accession>A0A845MAQ0</accession>
<dbReference type="RefSeq" id="WP_161353649.1">
    <property type="nucleotide sequence ID" value="NZ_WTUX01000022.1"/>
</dbReference>
<evidence type="ECO:0000259" key="1">
    <source>
        <dbReference type="Pfam" id="PF07475"/>
    </source>
</evidence>
<proteinExistence type="predicted"/>
<feature type="domain" description="HPr kinase/phosphorylase C-terminal" evidence="1">
    <location>
        <begin position="13"/>
        <end position="90"/>
    </location>
</feature>
<comment type="caution">
    <text evidence="2">The sequence shown here is derived from an EMBL/GenBank/DDBJ whole genome shotgun (WGS) entry which is preliminary data.</text>
</comment>
<dbReference type="GO" id="GO:0000155">
    <property type="term" value="F:phosphorelay sensor kinase activity"/>
    <property type="evidence" value="ECO:0007669"/>
    <property type="project" value="InterPro"/>
</dbReference>
<dbReference type="GO" id="GO:0005524">
    <property type="term" value="F:ATP binding"/>
    <property type="evidence" value="ECO:0007669"/>
    <property type="project" value="InterPro"/>
</dbReference>
<evidence type="ECO:0000313" key="2">
    <source>
        <dbReference type="EMBL" id="MZR15233.1"/>
    </source>
</evidence>
<reference evidence="2 3" key="1">
    <citation type="submission" date="2019-12" db="EMBL/GenBank/DDBJ databases">
        <title>Maritimibacter sp. nov. sp. isolated from sea sand.</title>
        <authorList>
            <person name="Kim J."/>
            <person name="Jeong S.E."/>
            <person name="Jung H.S."/>
            <person name="Jeon C.O."/>
        </authorList>
    </citation>
    <scope>NUCLEOTIDE SEQUENCE [LARGE SCALE GENOMIC DNA]</scope>
    <source>
        <strain evidence="2 3">DP07</strain>
    </source>
</reference>
<dbReference type="Proteomes" id="UP000467322">
    <property type="component" value="Unassembled WGS sequence"/>
</dbReference>
<keyword evidence="2" id="KW-0808">Transferase</keyword>
<dbReference type="Pfam" id="PF07475">
    <property type="entry name" value="Hpr_kinase_C"/>
    <property type="match status" value="1"/>
</dbReference>
<keyword evidence="3" id="KW-1185">Reference proteome</keyword>
<sequence>MSRDSDRPHLSDTRHATSIAIDAYGILITGASGSGKSALALELIARGAALISDDMTVIERGDEGWPILTGPGRMQGVIEARGVGLLQVPHVPRAALRLVVDMDTVETARLPERREIVMAGTAVPLLHKVDSSHFPAAIWSLAKGGRMS</sequence>
<keyword evidence="2" id="KW-0418">Kinase</keyword>
<protein>
    <submittedName>
        <fullName evidence="2">Serine kinase</fullName>
    </submittedName>
</protein>
<evidence type="ECO:0000313" key="3">
    <source>
        <dbReference type="Proteomes" id="UP000467322"/>
    </source>
</evidence>
<dbReference type="EMBL" id="WTUX01000022">
    <property type="protein sequence ID" value="MZR15233.1"/>
    <property type="molecule type" value="Genomic_DNA"/>
</dbReference>
<gene>
    <name evidence="2" type="ORF">GQE99_19620</name>
</gene>
<name>A0A845MAQ0_9RHOB</name>
<organism evidence="2 3">
    <name type="scientific">Maritimibacter harenae</name>
    <dbReference type="NCBI Taxonomy" id="2606218"/>
    <lineage>
        <taxon>Bacteria</taxon>
        <taxon>Pseudomonadati</taxon>
        <taxon>Pseudomonadota</taxon>
        <taxon>Alphaproteobacteria</taxon>
        <taxon>Rhodobacterales</taxon>
        <taxon>Roseobacteraceae</taxon>
        <taxon>Maritimibacter</taxon>
    </lineage>
</organism>